<organism evidence="2 3">
    <name type="scientific">Chitinophaga hostae</name>
    <dbReference type="NCBI Taxonomy" id="2831022"/>
    <lineage>
        <taxon>Bacteria</taxon>
        <taxon>Pseudomonadati</taxon>
        <taxon>Bacteroidota</taxon>
        <taxon>Chitinophagia</taxon>
        <taxon>Chitinophagales</taxon>
        <taxon>Chitinophagaceae</taxon>
        <taxon>Chitinophaga</taxon>
    </lineage>
</organism>
<protein>
    <submittedName>
        <fullName evidence="2">Nuclear transport factor 2 family protein</fullName>
    </submittedName>
</protein>
<evidence type="ECO:0000313" key="3">
    <source>
        <dbReference type="Proteomes" id="UP000676386"/>
    </source>
</evidence>
<comment type="caution">
    <text evidence="2">The sequence shown here is derived from an EMBL/GenBank/DDBJ whole genome shotgun (WGS) entry which is preliminary data.</text>
</comment>
<dbReference type="Pfam" id="PF12680">
    <property type="entry name" value="SnoaL_2"/>
    <property type="match status" value="1"/>
</dbReference>
<reference evidence="2 3" key="1">
    <citation type="submission" date="2021-04" db="EMBL/GenBank/DDBJ databases">
        <title>Chitinophaga sp. nov., isolated from the rhizosphere soil.</title>
        <authorList>
            <person name="He S."/>
        </authorList>
    </citation>
    <scope>NUCLEOTIDE SEQUENCE [LARGE SCALE GENOMIC DNA]</scope>
    <source>
        <strain evidence="2 3">2R12</strain>
    </source>
</reference>
<name>A0ABS5JAA3_9BACT</name>
<dbReference type="Gene3D" id="3.10.450.50">
    <property type="match status" value="1"/>
</dbReference>
<accession>A0ABS5JAA3</accession>
<proteinExistence type="predicted"/>
<sequence length="114" mass="12912">MEKINHVSDNAKTVLSLIHAINEEDFETAARFANDDMTFEGVMGSRNGAAAYFGDMKKMKLKYDVQKVFADEEDVCLFYNLEMSGKTIFGCAWYHLNGGKVSNLKVIFDPRPFL</sequence>
<keyword evidence="3" id="KW-1185">Reference proteome</keyword>
<dbReference type="SUPFAM" id="SSF54427">
    <property type="entry name" value="NTF2-like"/>
    <property type="match status" value="1"/>
</dbReference>
<dbReference type="EMBL" id="JAGTXB010000029">
    <property type="protein sequence ID" value="MBS0032146.1"/>
    <property type="molecule type" value="Genomic_DNA"/>
</dbReference>
<dbReference type="RefSeq" id="WP_211977305.1">
    <property type="nucleotide sequence ID" value="NZ_CBFHAM010000082.1"/>
</dbReference>
<dbReference type="InterPro" id="IPR037401">
    <property type="entry name" value="SnoaL-like"/>
</dbReference>
<evidence type="ECO:0000313" key="2">
    <source>
        <dbReference type="EMBL" id="MBS0032146.1"/>
    </source>
</evidence>
<evidence type="ECO:0000259" key="1">
    <source>
        <dbReference type="Pfam" id="PF12680"/>
    </source>
</evidence>
<dbReference type="InterPro" id="IPR032710">
    <property type="entry name" value="NTF2-like_dom_sf"/>
</dbReference>
<dbReference type="Proteomes" id="UP000676386">
    <property type="component" value="Unassembled WGS sequence"/>
</dbReference>
<feature type="domain" description="SnoaL-like" evidence="1">
    <location>
        <begin position="17"/>
        <end position="102"/>
    </location>
</feature>
<gene>
    <name evidence="2" type="ORF">KE626_32735</name>
</gene>